<name>A0ABW5BK11_9PROT</name>
<protein>
    <recommendedName>
        <fullName evidence="4">DUF2062 domain-containing protein</fullName>
    </recommendedName>
</protein>
<comment type="caution">
    <text evidence="2">The sequence shown here is derived from an EMBL/GenBank/DDBJ whole genome shotgun (WGS) entry which is preliminary data.</text>
</comment>
<keyword evidence="1" id="KW-0472">Membrane</keyword>
<sequence length="158" mass="17377">MNPKFTKIERLVSGTYCALIATLGLSIMLQETDLLLSVFGGGFLSGYFVTPAILQPNNFLVLRSIAAGCLSTLAASFFTVIFIFIMFAFKIDATNFSLEIRHLENTGEALENFIAIALFGVLFALPYSIIGAIATVVFSYKLSKHRNRHPELAPDIFD</sequence>
<feature type="transmembrane region" description="Helical" evidence="1">
    <location>
        <begin position="12"/>
        <end position="29"/>
    </location>
</feature>
<organism evidence="2 3">
    <name type="scientific">Kiloniella antarctica</name>
    <dbReference type="NCBI Taxonomy" id="1550907"/>
    <lineage>
        <taxon>Bacteria</taxon>
        <taxon>Pseudomonadati</taxon>
        <taxon>Pseudomonadota</taxon>
        <taxon>Alphaproteobacteria</taxon>
        <taxon>Rhodospirillales</taxon>
        <taxon>Kiloniellaceae</taxon>
        <taxon>Kiloniella</taxon>
    </lineage>
</organism>
<evidence type="ECO:0008006" key="4">
    <source>
        <dbReference type="Google" id="ProtNLM"/>
    </source>
</evidence>
<proteinExistence type="predicted"/>
<reference evidence="3" key="1">
    <citation type="journal article" date="2019" name="Int. J. Syst. Evol. Microbiol.">
        <title>The Global Catalogue of Microorganisms (GCM) 10K type strain sequencing project: providing services to taxonomists for standard genome sequencing and annotation.</title>
        <authorList>
            <consortium name="The Broad Institute Genomics Platform"/>
            <consortium name="The Broad Institute Genome Sequencing Center for Infectious Disease"/>
            <person name="Wu L."/>
            <person name="Ma J."/>
        </authorList>
    </citation>
    <scope>NUCLEOTIDE SEQUENCE [LARGE SCALE GENOMIC DNA]</scope>
    <source>
        <strain evidence="3">CGMCC 4.7192</strain>
    </source>
</reference>
<keyword evidence="1" id="KW-0812">Transmembrane</keyword>
<feature type="transmembrane region" description="Helical" evidence="1">
    <location>
        <begin position="113"/>
        <end position="138"/>
    </location>
</feature>
<gene>
    <name evidence="2" type="ORF">ACFSKO_09325</name>
</gene>
<accession>A0ABW5BK11</accession>
<evidence type="ECO:0000313" key="2">
    <source>
        <dbReference type="EMBL" id="MFD2205811.1"/>
    </source>
</evidence>
<feature type="transmembrane region" description="Helical" evidence="1">
    <location>
        <begin position="66"/>
        <end position="89"/>
    </location>
</feature>
<evidence type="ECO:0000256" key="1">
    <source>
        <dbReference type="SAM" id="Phobius"/>
    </source>
</evidence>
<dbReference type="EMBL" id="JBHUII010000004">
    <property type="protein sequence ID" value="MFD2205811.1"/>
    <property type="molecule type" value="Genomic_DNA"/>
</dbReference>
<feature type="transmembrane region" description="Helical" evidence="1">
    <location>
        <begin position="35"/>
        <end position="54"/>
    </location>
</feature>
<dbReference type="Proteomes" id="UP001597294">
    <property type="component" value="Unassembled WGS sequence"/>
</dbReference>
<dbReference type="RefSeq" id="WP_380250782.1">
    <property type="nucleotide sequence ID" value="NZ_JBHUII010000004.1"/>
</dbReference>
<keyword evidence="3" id="KW-1185">Reference proteome</keyword>
<keyword evidence="1" id="KW-1133">Transmembrane helix</keyword>
<evidence type="ECO:0000313" key="3">
    <source>
        <dbReference type="Proteomes" id="UP001597294"/>
    </source>
</evidence>